<sequence length="709" mass="77579">MSSPRPKQANPFCKSQETHKTKETVIKSLFVIATYVIILCACCIFGDIIIKGAPVLWNKGWSFITKKPQTLNVLEVEKADAIEIPEKNFDSILRSNTKVSELFTNVESIERKFSFTEFQVQPGSIIGEGYLKNLEKQNDGFYLLYDKRDTNAPVAFTLKSDKSFQLKANDFATLKQVAPEIIPAEVEANERTLSKFEITVAKGEYPIGKAAHDALVPTDLIFQMRQTFADDDQGKINQVVIPETQTLTIEASAFFTAFDEDESGTLPLAAQKTIPQKTTFHAFSLPAGTYQIPLAGLAILESQGASSQHNTLKGSIVFNNEKPITLRTPSDEFVALKAENPSLKIAGEKQFEESEPYISFSLAKDAELRLDIDDYEAVTHANKESGNFKTLSEKTHSYSGGGILGPIVGTALLVLICMLVALSTGIATSVFLNEYAAKGNFIKTIRLAMLNLAGVPSIVFGLFGLGLFVILAPNITSTPNAESKLIVPIAPIASEPGQREIEDKKIFISDDVSATADIATQASADGSTLFYDGWTYLSFQGWGNCMLAGGFTLAIMVLPVIITSCEESLSAVPMGFREASLALGATKWQSIRTAVLPYAFPGILTASILGITRVAGETAPIMFTAAVAERSDLPWQGIHETGFDGFIAFLQQSVQALPYHIYTVAGRIPQSEYTEPMQYGSVLVFMMIVMTFAAFSVWLRIRIRNKIKW</sequence>
<dbReference type="Gene3D" id="1.10.3720.10">
    <property type="entry name" value="MetI-like"/>
    <property type="match status" value="1"/>
</dbReference>
<proteinExistence type="inferred from homology"/>
<feature type="transmembrane region" description="Helical" evidence="5">
    <location>
        <begin position="403"/>
        <end position="432"/>
    </location>
</feature>
<feature type="transmembrane region" description="Helical" evidence="5">
    <location>
        <begin position="452"/>
        <end position="472"/>
    </location>
</feature>
<keyword evidence="8" id="KW-1185">Reference proteome</keyword>
<evidence type="ECO:0000256" key="3">
    <source>
        <dbReference type="ARBA" id="ARBA00022989"/>
    </source>
</evidence>
<reference evidence="8" key="1">
    <citation type="journal article" date="2019" name="Int. J. Syst. Evol. Microbiol.">
        <title>The Global Catalogue of Microorganisms (GCM) 10K type strain sequencing project: providing services to taxonomists for standard genome sequencing and annotation.</title>
        <authorList>
            <consortium name="The Broad Institute Genomics Platform"/>
            <consortium name="The Broad Institute Genome Sequencing Center for Infectious Disease"/>
            <person name="Wu L."/>
            <person name="Ma J."/>
        </authorList>
    </citation>
    <scope>NUCLEOTIDE SEQUENCE [LARGE SCALE GENOMIC DNA]</scope>
    <source>
        <strain evidence="8">CCUG 57942</strain>
    </source>
</reference>
<dbReference type="InterPro" id="IPR035906">
    <property type="entry name" value="MetI-like_sf"/>
</dbReference>
<evidence type="ECO:0000256" key="4">
    <source>
        <dbReference type="ARBA" id="ARBA00023136"/>
    </source>
</evidence>
<dbReference type="InterPro" id="IPR000515">
    <property type="entry name" value="MetI-like"/>
</dbReference>
<name>A0ABW4ZAC4_9BACT</name>
<evidence type="ECO:0000313" key="7">
    <source>
        <dbReference type="EMBL" id="MFD2158822.1"/>
    </source>
</evidence>
<dbReference type="PANTHER" id="PTHR43470:SF3">
    <property type="entry name" value="PHOSPHATE TRANSPORT SYSTEM PERMEASE PROTEIN PSTA-RELATED"/>
    <property type="match status" value="1"/>
</dbReference>
<dbReference type="Pfam" id="PF00528">
    <property type="entry name" value="BPD_transp_1"/>
    <property type="match status" value="1"/>
</dbReference>
<dbReference type="PANTHER" id="PTHR43470">
    <property type="entry name" value="PHOSPHATE TRANSPORT SYSTEM PERMEASE PROTEIN PSTA-RELATED"/>
    <property type="match status" value="1"/>
</dbReference>
<evidence type="ECO:0000259" key="6">
    <source>
        <dbReference type="PROSITE" id="PS50928"/>
    </source>
</evidence>
<dbReference type="CDD" id="cd06261">
    <property type="entry name" value="TM_PBP2"/>
    <property type="match status" value="1"/>
</dbReference>
<evidence type="ECO:0000256" key="5">
    <source>
        <dbReference type="RuleBase" id="RU363032"/>
    </source>
</evidence>
<keyword evidence="3 5" id="KW-1133">Transmembrane helix</keyword>
<gene>
    <name evidence="7" type="ORF">ACFSW8_07940</name>
</gene>
<evidence type="ECO:0000256" key="2">
    <source>
        <dbReference type="ARBA" id="ARBA00022692"/>
    </source>
</evidence>
<keyword evidence="4 5" id="KW-0472">Membrane</keyword>
<dbReference type="Proteomes" id="UP001597389">
    <property type="component" value="Unassembled WGS sequence"/>
</dbReference>
<feature type="transmembrane region" description="Helical" evidence="5">
    <location>
        <begin position="29"/>
        <end position="50"/>
    </location>
</feature>
<feature type="domain" description="ABC transmembrane type-1" evidence="6">
    <location>
        <begin position="407"/>
        <end position="694"/>
    </location>
</feature>
<evidence type="ECO:0000256" key="1">
    <source>
        <dbReference type="ARBA" id="ARBA00004651"/>
    </source>
</evidence>
<accession>A0ABW4ZAC4</accession>
<feature type="transmembrane region" description="Helical" evidence="5">
    <location>
        <begin position="541"/>
        <end position="562"/>
    </location>
</feature>
<feature type="transmembrane region" description="Helical" evidence="5">
    <location>
        <begin position="595"/>
        <end position="615"/>
    </location>
</feature>
<keyword evidence="2 5" id="KW-0812">Transmembrane</keyword>
<comment type="subcellular location">
    <subcellularLocation>
        <location evidence="1 5">Cell membrane</location>
        <topology evidence="1 5">Multi-pass membrane protein</topology>
    </subcellularLocation>
</comment>
<keyword evidence="5" id="KW-0813">Transport</keyword>
<comment type="caution">
    <text evidence="7">The sequence shown here is derived from an EMBL/GenBank/DDBJ whole genome shotgun (WGS) entry which is preliminary data.</text>
</comment>
<protein>
    <submittedName>
        <fullName evidence="7">PstA family ABC transporter permease</fullName>
    </submittedName>
</protein>
<organism evidence="7 8">
    <name type="scientific">Rubritalea tangerina</name>
    <dbReference type="NCBI Taxonomy" id="430798"/>
    <lineage>
        <taxon>Bacteria</taxon>
        <taxon>Pseudomonadati</taxon>
        <taxon>Verrucomicrobiota</taxon>
        <taxon>Verrucomicrobiia</taxon>
        <taxon>Verrucomicrobiales</taxon>
        <taxon>Rubritaleaceae</taxon>
        <taxon>Rubritalea</taxon>
    </lineage>
</organism>
<feature type="transmembrane region" description="Helical" evidence="5">
    <location>
        <begin position="679"/>
        <end position="699"/>
    </location>
</feature>
<dbReference type="RefSeq" id="WP_377089349.1">
    <property type="nucleotide sequence ID" value="NZ_JBHSJL010000014.1"/>
</dbReference>
<comment type="similarity">
    <text evidence="5">Belongs to the binding-protein-dependent transport system permease family.</text>
</comment>
<dbReference type="PROSITE" id="PS50928">
    <property type="entry name" value="ABC_TM1"/>
    <property type="match status" value="1"/>
</dbReference>
<dbReference type="SUPFAM" id="SSF161098">
    <property type="entry name" value="MetI-like"/>
    <property type="match status" value="1"/>
</dbReference>
<evidence type="ECO:0000313" key="8">
    <source>
        <dbReference type="Proteomes" id="UP001597389"/>
    </source>
</evidence>
<dbReference type="EMBL" id="JBHUJB010000034">
    <property type="protein sequence ID" value="MFD2158822.1"/>
    <property type="molecule type" value="Genomic_DNA"/>
</dbReference>